<feature type="transmembrane region" description="Helical" evidence="1">
    <location>
        <begin position="100"/>
        <end position="124"/>
    </location>
</feature>
<dbReference type="Proteomes" id="UP000692954">
    <property type="component" value="Unassembled WGS sequence"/>
</dbReference>
<feature type="transmembrane region" description="Helical" evidence="1">
    <location>
        <begin position="178"/>
        <end position="199"/>
    </location>
</feature>
<evidence type="ECO:0000313" key="3">
    <source>
        <dbReference type="Proteomes" id="UP000692954"/>
    </source>
</evidence>
<evidence type="ECO:0000313" key="2">
    <source>
        <dbReference type="EMBL" id="CAD8126611.1"/>
    </source>
</evidence>
<evidence type="ECO:0008006" key="4">
    <source>
        <dbReference type="Google" id="ProtNLM"/>
    </source>
</evidence>
<keyword evidence="3" id="KW-1185">Reference proteome</keyword>
<keyword evidence="1" id="KW-0812">Transmembrane</keyword>
<feature type="transmembrane region" description="Helical" evidence="1">
    <location>
        <begin position="145"/>
        <end position="166"/>
    </location>
</feature>
<dbReference type="OrthoDB" id="308653at2759"/>
<protein>
    <recommendedName>
        <fullName evidence="4">Transmembrane protein</fullName>
    </recommendedName>
</protein>
<reference evidence="2" key="1">
    <citation type="submission" date="2021-01" db="EMBL/GenBank/DDBJ databases">
        <authorList>
            <consortium name="Genoscope - CEA"/>
            <person name="William W."/>
        </authorList>
    </citation>
    <scope>NUCLEOTIDE SEQUENCE</scope>
</reference>
<keyword evidence="1" id="KW-0472">Membrane</keyword>
<feature type="transmembrane region" description="Helical" evidence="1">
    <location>
        <begin position="29"/>
        <end position="48"/>
    </location>
</feature>
<organism evidence="2 3">
    <name type="scientific">Paramecium sonneborni</name>
    <dbReference type="NCBI Taxonomy" id="65129"/>
    <lineage>
        <taxon>Eukaryota</taxon>
        <taxon>Sar</taxon>
        <taxon>Alveolata</taxon>
        <taxon>Ciliophora</taxon>
        <taxon>Intramacronucleata</taxon>
        <taxon>Oligohymenophorea</taxon>
        <taxon>Peniculida</taxon>
        <taxon>Parameciidae</taxon>
        <taxon>Paramecium</taxon>
    </lineage>
</organism>
<sequence length="244" mass="29446">MINFVRESSNQEKLFDSYRHQKIIMIKHTIILIFIVESIVIMTYYQMYTPNKKEYQKLWISFFYSCQGNNCFLNRNICQYISYEKEYYQSYCYDNSMMNIIRYVLSSILIFIILLMFFDIYRIFKIKKELNVQIMSFDLIQQAKKYQILIILLLFVYYAILLIFIFCIDGEYGSALGFSFYVGSSGTIIYIIILAYNCYVEGRFTRTTYFEKMLKQQLTKSEIEHSYEFKTVENRGESFYSAKE</sequence>
<keyword evidence="1" id="KW-1133">Transmembrane helix</keyword>
<proteinExistence type="predicted"/>
<comment type="caution">
    <text evidence="2">The sequence shown here is derived from an EMBL/GenBank/DDBJ whole genome shotgun (WGS) entry which is preliminary data.</text>
</comment>
<accession>A0A8S1REB9</accession>
<gene>
    <name evidence="2" type="ORF">PSON_ATCC_30995.1.T1690007</name>
</gene>
<dbReference type="EMBL" id="CAJJDN010000169">
    <property type="protein sequence ID" value="CAD8126611.1"/>
    <property type="molecule type" value="Genomic_DNA"/>
</dbReference>
<evidence type="ECO:0000256" key="1">
    <source>
        <dbReference type="SAM" id="Phobius"/>
    </source>
</evidence>
<name>A0A8S1REB9_9CILI</name>
<dbReference type="AlphaFoldDB" id="A0A8S1REB9"/>